<evidence type="ECO:0000256" key="4">
    <source>
        <dbReference type="ARBA" id="ARBA00022980"/>
    </source>
</evidence>
<evidence type="ECO:0000256" key="7">
    <source>
        <dbReference type="RuleBase" id="RU003869"/>
    </source>
</evidence>
<name>A0A1I5TY13_9FIRM</name>
<dbReference type="FunFam" id="3.90.930.12:FF:000002">
    <property type="entry name" value="50S ribosomal protein L6"/>
    <property type="match status" value="1"/>
</dbReference>
<dbReference type="FunFam" id="3.90.930.12:FF:000001">
    <property type="entry name" value="50S ribosomal protein L6"/>
    <property type="match status" value="1"/>
</dbReference>
<comment type="similarity">
    <text evidence="1 6 7">Belongs to the universal ribosomal protein uL6 family.</text>
</comment>
<dbReference type="PRINTS" id="PR00059">
    <property type="entry name" value="RIBOSOMALL6"/>
</dbReference>
<dbReference type="GO" id="GO:0002181">
    <property type="term" value="P:cytoplasmic translation"/>
    <property type="evidence" value="ECO:0007669"/>
    <property type="project" value="TreeGrafter"/>
</dbReference>
<dbReference type="GO" id="GO:0022625">
    <property type="term" value="C:cytosolic large ribosomal subunit"/>
    <property type="evidence" value="ECO:0007669"/>
    <property type="project" value="UniProtKB-UniRule"/>
</dbReference>
<evidence type="ECO:0000256" key="6">
    <source>
        <dbReference type="HAMAP-Rule" id="MF_01365"/>
    </source>
</evidence>
<dbReference type="PIRSF" id="PIRSF002162">
    <property type="entry name" value="Ribosomal_L6"/>
    <property type="match status" value="1"/>
</dbReference>
<dbReference type="EMBL" id="FOXR01000005">
    <property type="protein sequence ID" value="SFP87940.1"/>
    <property type="molecule type" value="Genomic_DNA"/>
</dbReference>
<proteinExistence type="inferred from homology"/>
<dbReference type="STRING" id="937334.SAMN05444406_105112"/>
<dbReference type="Gene3D" id="3.90.930.12">
    <property type="entry name" value="Ribosomal protein L6, alpha-beta domain"/>
    <property type="match status" value="2"/>
</dbReference>
<keyword evidence="5 6" id="KW-0687">Ribonucleoprotein</keyword>
<sequence length="179" mass="19841">MSRVGKRPVIIPSGVTVSVDSNNNVTVKGPKGELTQRIHRDMKVIVDGNMVRVERPTDEKFHKALHGLSRTLIQNMIEGVTRGYQKSLEIVGVGYRAQKQGKKLVLSVGYSHPVEINEEPGIEFEVPAPNKVIVKGIDKQKVGEVAARIRSVKPPEPYKGKGIRYENERVIQKQGKAGK</sequence>
<dbReference type="RefSeq" id="WP_025748440.1">
    <property type="nucleotide sequence ID" value="NZ_FOXR01000005.1"/>
</dbReference>
<dbReference type="HAMAP" id="MF_01365_B">
    <property type="entry name" value="Ribosomal_uL6_B"/>
    <property type="match status" value="1"/>
</dbReference>
<keyword evidence="3 6" id="KW-0694">RNA-binding</keyword>
<organism evidence="10 11">
    <name type="scientific">Caldicoprobacter faecalis</name>
    <dbReference type="NCBI Taxonomy" id="937334"/>
    <lineage>
        <taxon>Bacteria</taxon>
        <taxon>Bacillati</taxon>
        <taxon>Bacillota</taxon>
        <taxon>Clostridia</taxon>
        <taxon>Caldicoprobacterales</taxon>
        <taxon>Caldicoprobacteraceae</taxon>
        <taxon>Caldicoprobacter</taxon>
    </lineage>
</organism>
<dbReference type="AlphaFoldDB" id="A0A1I5TY13"/>
<dbReference type="Proteomes" id="UP000198577">
    <property type="component" value="Unassembled WGS sequence"/>
</dbReference>
<feature type="domain" description="Large ribosomal subunit protein uL6 alpha-beta" evidence="9">
    <location>
        <begin position="91"/>
        <end position="165"/>
    </location>
</feature>
<dbReference type="PROSITE" id="PS00525">
    <property type="entry name" value="RIBOSOMAL_L6_1"/>
    <property type="match status" value="1"/>
</dbReference>
<keyword evidence="11" id="KW-1185">Reference proteome</keyword>
<dbReference type="NCBIfam" id="TIGR03654">
    <property type="entry name" value="L6_bact"/>
    <property type="match status" value="1"/>
</dbReference>
<evidence type="ECO:0000313" key="11">
    <source>
        <dbReference type="Proteomes" id="UP000198577"/>
    </source>
</evidence>
<dbReference type="GO" id="GO:0003735">
    <property type="term" value="F:structural constituent of ribosome"/>
    <property type="evidence" value="ECO:0007669"/>
    <property type="project" value="UniProtKB-UniRule"/>
</dbReference>
<dbReference type="PANTHER" id="PTHR11655:SF14">
    <property type="entry name" value="LARGE RIBOSOMAL SUBUNIT PROTEIN UL6M"/>
    <property type="match status" value="1"/>
</dbReference>
<evidence type="ECO:0000313" key="10">
    <source>
        <dbReference type="EMBL" id="SFP87940.1"/>
    </source>
</evidence>
<comment type="subunit">
    <text evidence="6">Part of the 50S ribosomal subunit.</text>
</comment>
<dbReference type="InterPro" id="IPR002358">
    <property type="entry name" value="Ribosomal_uL6_CS"/>
</dbReference>
<comment type="function">
    <text evidence="6 8">This protein binds to the 23S rRNA, and is important in its secondary structure. It is located near the subunit interface in the base of the L7/L12 stalk, and near the tRNA binding site of the peptidyltransferase center.</text>
</comment>
<dbReference type="GO" id="GO:0019843">
    <property type="term" value="F:rRNA binding"/>
    <property type="evidence" value="ECO:0007669"/>
    <property type="project" value="UniProtKB-UniRule"/>
</dbReference>
<evidence type="ECO:0000256" key="1">
    <source>
        <dbReference type="ARBA" id="ARBA00009356"/>
    </source>
</evidence>
<evidence type="ECO:0000256" key="3">
    <source>
        <dbReference type="ARBA" id="ARBA00022884"/>
    </source>
</evidence>
<dbReference type="InterPro" id="IPR036789">
    <property type="entry name" value="Ribosomal_uL6-like_a/b-dom_sf"/>
</dbReference>
<evidence type="ECO:0000256" key="2">
    <source>
        <dbReference type="ARBA" id="ARBA00022730"/>
    </source>
</evidence>
<dbReference type="InterPro" id="IPR000702">
    <property type="entry name" value="Ribosomal_uL6-like"/>
</dbReference>
<keyword evidence="4 6" id="KW-0689">Ribosomal protein</keyword>
<gene>
    <name evidence="6" type="primary">rplF</name>
    <name evidence="10" type="ORF">SAMN05444406_105112</name>
</gene>
<reference evidence="10 11" key="1">
    <citation type="submission" date="2016-10" db="EMBL/GenBank/DDBJ databases">
        <authorList>
            <person name="de Groot N.N."/>
        </authorList>
    </citation>
    <scope>NUCLEOTIDE SEQUENCE [LARGE SCALE GENOMIC DNA]</scope>
    <source>
        <strain evidence="10 11">DSM 20678</strain>
    </source>
</reference>
<evidence type="ECO:0000259" key="9">
    <source>
        <dbReference type="Pfam" id="PF00347"/>
    </source>
</evidence>
<dbReference type="OrthoDB" id="9805007at2"/>
<keyword evidence="2 6" id="KW-0699">rRNA-binding</keyword>
<protein>
    <recommendedName>
        <fullName evidence="6">Large ribosomal subunit protein uL6</fullName>
    </recommendedName>
</protein>
<feature type="domain" description="Large ribosomal subunit protein uL6 alpha-beta" evidence="9">
    <location>
        <begin position="11"/>
        <end position="83"/>
    </location>
</feature>
<evidence type="ECO:0000256" key="5">
    <source>
        <dbReference type="ARBA" id="ARBA00023274"/>
    </source>
</evidence>
<evidence type="ECO:0000256" key="8">
    <source>
        <dbReference type="RuleBase" id="RU003870"/>
    </source>
</evidence>
<dbReference type="InterPro" id="IPR019906">
    <property type="entry name" value="Ribosomal_uL6_bac-type"/>
</dbReference>
<dbReference type="PANTHER" id="PTHR11655">
    <property type="entry name" value="60S/50S RIBOSOMAL PROTEIN L6/L9"/>
    <property type="match status" value="1"/>
</dbReference>
<accession>A0A1I5TY13</accession>
<dbReference type="SUPFAM" id="SSF56053">
    <property type="entry name" value="Ribosomal protein L6"/>
    <property type="match status" value="2"/>
</dbReference>
<dbReference type="InterPro" id="IPR020040">
    <property type="entry name" value="Ribosomal_uL6_a/b-dom"/>
</dbReference>
<dbReference type="Pfam" id="PF00347">
    <property type="entry name" value="Ribosomal_L6"/>
    <property type="match status" value="2"/>
</dbReference>